<proteinExistence type="inferred from homology"/>
<dbReference type="SUPFAM" id="SSF49777">
    <property type="entry name" value="PEBP-like"/>
    <property type="match status" value="1"/>
</dbReference>
<keyword evidence="3" id="KW-1185">Reference proteome</keyword>
<dbReference type="Proteomes" id="UP001501442">
    <property type="component" value="Unassembled WGS sequence"/>
</dbReference>
<name>A0ABP8UGS2_9ACTN</name>
<reference evidence="3" key="1">
    <citation type="journal article" date="2019" name="Int. J. Syst. Evol. Microbiol.">
        <title>The Global Catalogue of Microorganisms (GCM) 10K type strain sequencing project: providing services to taxonomists for standard genome sequencing and annotation.</title>
        <authorList>
            <consortium name="The Broad Institute Genomics Platform"/>
            <consortium name="The Broad Institute Genome Sequencing Center for Infectious Disease"/>
            <person name="Wu L."/>
            <person name="Ma J."/>
        </authorList>
    </citation>
    <scope>NUCLEOTIDE SEQUENCE [LARGE SCALE GENOMIC DNA]</scope>
    <source>
        <strain evidence="3">JCM 17939</strain>
    </source>
</reference>
<sequence length="190" mass="19649">MAVIGKLLKNRRAGQEGLAWNSSNLAGADTLTLTSPDFENEGTIPTLHASKRLGGEDLSPALAWSPAPEATGQLLLVVEDPDAPTPAPFVHCVALLDPSVAGLDRGALDAENPSDGVRVLRSGMGRGYRGPAPIKGHGPHRYVFQLFALAEPITAAASGAALDSAKPHDVVAAAGGVLARGRLDGFYERS</sequence>
<dbReference type="PANTHER" id="PTHR30289:SF1">
    <property type="entry name" value="PEBP (PHOSPHATIDYLETHANOLAMINE-BINDING PROTEIN) FAMILY PROTEIN"/>
    <property type="match status" value="1"/>
</dbReference>
<dbReference type="CDD" id="cd00865">
    <property type="entry name" value="PEBP_bact_arch"/>
    <property type="match status" value="1"/>
</dbReference>
<evidence type="ECO:0000313" key="2">
    <source>
        <dbReference type="EMBL" id="GAA4630747.1"/>
    </source>
</evidence>
<evidence type="ECO:0000313" key="3">
    <source>
        <dbReference type="Proteomes" id="UP001501442"/>
    </source>
</evidence>
<dbReference type="InterPro" id="IPR008914">
    <property type="entry name" value="PEBP"/>
</dbReference>
<organism evidence="2 3">
    <name type="scientific">Actinoallomurus vinaceus</name>
    <dbReference type="NCBI Taxonomy" id="1080074"/>
    <lineage>
        <taxon>Bacteria</taxon>
        <taxon>Bacillati</taxon>
        <taxon>Actinomycetota</taxon>
        <taxon>Actinomycetes</taxon>
        <taxon>Streptosporangiales</taxon>
        <taxon>Thermomonosporaceae</taxon>
        <taxon>Actinoallomurus</taxon>
    </lineage>
</organism>
<keyword evidence="2" id="KW-0649">Protein kinase inhibitor</keyword>
<protein>
    <submittedName>
        <fullName evidence="2">YbhB/YbcL family Raf kinase inhibitor-like protein</fullName>
    </submittedName>
</protein>
<dbReference type="InterPro" id="IPR036610">
    <property type="entry name" value="PEBP-like_sf"/>
</dbReference>
<gene>
    <name evidence="2" type="ORF">GCM10023196_057340</name>
</gene>
<dbReference type="Gene3D" id="3.90.280.10">
    <property type="entry name" value="PEBP-like"/>
    <property type="match status" value="1"/>
</dbReference>
<dbReference type="GO" id="GO:0004860">
    <property type="term" value="F:protein kinase inhibitor activity"/>
    <property type="evidence" value="ECO:0007669"/>
    <property type="project" value="UniProtKB-KW"/>
</dbReference>
<dbReference type="RefSeq" id="WP_345434183.1">
    <property type="nucleotide sequence ID" value="NZ_BAABHK010000008.1"/>
</dbReference>
<comment type="caution">
    <text evidence="2">The sequence shown here is derived from an EMBL/GenBank/DDBJ whole genome shotgun (WGS) entry which is preliminary data.</text>
</comment>
<evidence type="ECO:0000256" key="1">
    <source>
        <dbReference type="ARBA" id="ARBA00007120"/>
    </source>
</evidence>
<dbReference type="InterPro" id="IPR005247">
    <property type="entry name" value="YbhB_YbcL/LppC-like"/>
</dbReference>
<comment type="similarity">
    <text evidence="1">Belongs to the UPF0098 family.</text>
</comment>
<dbReference type="Pfam" id="PF01161">
    <property type="entry name" value="PBP"/>
    <property type="match status" value="1"/>
</dbReference>
<dbReference type="PANTHER" id="PTHR30289">
    <property type="entry name" value="UNCHARACTERIZED PROTEIN YBCL-RELATED"/>
    <property type="match status" value="1"/>
</dbReference>
<dbReference type="EMBL" id="BAABHK010000008">
    <property type="protein sequence ID" value="GAA4630747.1"/>
    <property type="molecule type" value="Genomic_DNA"/>
</dbReference>
<accession>A0ABP8UGS2</accession>